<dbReference type="Proteomes" id="UP000014962">
    <property type="component" value="Unassembled WGS sequence"/>
</dbReference>
<comment type="caution">
    <text evidence="1">The sequence shown here is derived from an EMBL/GenBank/DDBJ whole genome shotgun (WGS) entry which is preliminary data.</text>
</comment>
<protein>
    <recommendedName>
        <fullName evidence="3">SGNH/GDSL hydrolase family protein</fullName>
    </recommendedName>
</protein>
<dbReference type="SUPFAM" id="SSF52266">
    <property type="entry name" value="SGNH hydrolase"/>
    <property type="match status" value="1"/>
</dbReference>
<dbReference type="EMBL" id="ATMR01000215">
    <property type="protein sequence ID" value="EPR69710.1"/>
    <property type="molecule type" value="Genomic_DNA"/>
</dbReference>
<dbReference type="GO" id="GO:0016788">
    <property type="term" value="F:hydrolase activity, acting on ester bonds"/>
    <property type="evidence" value="ECO:0007669"/>
    <property type="project" value="UniProtKB-ARBA"/>
</dbReference>
<dbReference type="STRING" id="641526.ADIWIN_3985"/>
<name>S7VHQ3_9FLAO</name>
<dbReference type="AlphaFoldDB" id="S7VHQ3"/>
<accession>S7VHQ3</accession>
<dbReference type="Gene3D" id="3.40.50.1110">
    <property type="entry name" value="SGNH hydrolase"/>
    <property type="match status" value="1"/>
</dbReference>
<reference evidence="1 2" key="1">
    <citation type="journal article" date="2013" name="Genome Announc.">
        <title>Draft Genome Sequence of Winogradskyella psychrotolerans RS-3T, Isolated from the Marine Transect of Kongsfjorden, Ny-Alesund, Svalbard, Arctic Ocean.</title>
        <authorList>
            <person name="Kumar Pinnaka A."/>
            <person name="Ara S."/>
            <person name="Singh A."/>
            <person name="Shivaji S."/>
        </authorList>
    </citation>
    <scope>NUCLEOTIDE SEQUENCE [LARGE SCALE GENOMIC DNA]</scope>
    <source>
        <strain evidence="1 2">RS-3</strain>
    </source>
</reference>
<proteinExistence type="predicted"/>
<evidence type="ECO:0000313" key="1">
    <source>
        <dbReference type="EMBL" id="EPR69710.1"/>
    </source>
</evidence>
<dbReference type="RefSeq" id="WP_020896243.1">
    <property type="nucleotide sequence ID" value="NZ_ATMR01000215.1"/>
</dbReference>
<dbReference type="eggNOG" id="COG2755">
    <property type="taxonomic scope" value="Bacteria"/>
</dbReference>
<keyword evidence="2" id="KW-1185">Reference proteome</keyword>
<organism evidence="1 2">
    <name type="scientific">Winogradskyella psychrotolerans RS-3</name>
    <dbReference type="NCBI Taxonomy" id="641526"/>
    <lineage>
        <taxon>Bacteria</taxon>
        <taxon>Pseudomonadati</taxon>
        <taxon>Bacteroidota</taxon>
        <taxon>Flavobacteriia</taxon>
        <taxon>Flavobacteriales</taxon>
        <taxon>Flavobacteriaceae</taxon>
        <taxon>Winogradskyella</taxon>
    </lineage>
</organism>
<evidence type="ECO:0008006" key="3">
    <source>
        <dbReference type="Google" id="ProtNLM"/>
    </source>
</evidence>
<sequence length="318" mass="37488">MKKFLKQFALGLFVFIILNTIIAVTYEYPTYKSVKNKTNRNYLKWEALHQNENTFDLIIIGTSRAYASFNPMLIDSVLNTNSYNMSTSAQDIAETYYSLEEIFDYQKPKYIVLDLFLQASDASYDYYQTFSNASFFNSDKRKFNLIYKGYGTTGILNYSIPIVKFKNYIKQDMVGLFSNNKSLRKEDTWFKGYLYDTLTVSKAQISNFEPISNFENTTFNKNRFDSYMKKIMSLVKDNNSQLICVRAPYPPSRFKLNDNDDENTYFQSYMKKVNIPFYDLNSFKNYKYQDQDFADYHHPNYKGAKKASQQLIEILKKS</sequence>
<dbReference type="OrthoDB" id="9761723at2"/>
<gene>
    <name evidence="1" type="ORF">ADIWIN_3985</name>
</gene>
<dbReference type="InterPro" id="IPR036514">
    <property type="entry name" value="SGNH_hydro_sf"/>
</dbReference>
<evidence type="ECO:0000313" key="2">
    <source>
        <dbReference type="Proteomes" id="UP000014962"/>
    </source>
</evidence>